<organism evidence="2 3">
    <name type="scientific">Lasiodiplodia theobromae</name>
    <dbReference type="NCBI Taxonomy" id="45133"/>
    <lineage>
        <taxon>Eukaryota</taxon>
        <taxon>Fungi</taxon>
        <taxon>Dikarya</taxon>
        <taxon>Ascomycota</taxon>
        <taxon>Pezizomycotina</taxon>
        <taxon>Dothideomycetes</taxon>
        <taxon>Dothideomycetes incertae sedis</taxon>
        <taxon>Botryosphaeriales</taxon>
        <taxon>Botryosphaeriaceae</taxon>
        <taxon>Lasiodiplodia</taxon>
    </lineage>
</organism>
<evidence type="ECO:0000256" key="1">
    <source>
        <dbReference type="SAM" id="MobiDB-lite"/>
    </source>
</evidence>
<feature type="region of interest" description="Disordered" evidence="1">
    <location>
        <begin position="171"/>
        <end position="191"/>
    </location>
</feature>
<dbReference type="EMBL" id="VCHE01000028">
    <property type="protein sequence ID" value="KAB2575950.1"/>
    <property type="molecule type" value="Genomic_DNA"/>
</dbReference>
<dbReference type="Proteomes" id="UP000325902">
    <property type="component" value="Unassembled WGS sequence"/>
</dbReference>
<reference evidence="2 3" key="1">
    <citation type="journal article" date="2019" name="Sci. Rep.">
        <title>A multi-omics analysis of the grapevine pathogen Lasiodiplodia theobromae reveals that temperature affects the expression of virulence- and pathogenicity-related genes.</title>
        <authorList>
            <person name="Felix C."/>
            <person name="Meneses R."/>
            <person name="Goncalves M.F.M."/>
            <person name="Tilleman L."/>
            <person name="Duarte A.S."/>
            <person name="Jorrin-Novo J.V."/>
            <person name="Van de Peer Y."/>
            <person name="Deforce D."/>
            <person name="Van Nieuwerburgh F."/>
            <person name="Esteves A.C."/>
            <person name="Alves A."/>
        </authorList>
    </citation>
    <scope>NUCLEOTIDE SEQUENCE [LARGE SCALE GENOMIC DNA]</scope>
    <source>
        <strain evidence="2 3">LA-SOL3</strain>
    </source>
</reference>
<keyword evidence="3" id="KW-1185">Reference proteome</keyword>
<feature type="region of interest" description="Disordered" evidence="1">
    <location>
        <begin position="1"/>
        <end position="60"/>
    </location>
</feature>
<dbReference type="AlphaFoldDB" id="A0A5N5DEP8"/>
<sequence length="291" mass="33471">MQLPRRKPSLRTTPNPPRTLLSPISPISPKTIKPLRHASFAAATTSASPPPPTTAKPPTNTTTIICNLRGQPLPPRLGKHPAVTARLSSAGEYHISVPLRAKSAYLRWRVAQWKRLRRAHAERGDPPAYAERLLELVARDEAAIARAEEALGRGEEVEVVRERWRERWGRERGRLQQQQQTKGREDDGDDEVERLRERAEYLAGSMEGYLQRLAETEEPRMRMVFSDLWEQDRRRREEVLRKIEEGDVGKGEQVEKVQAQRSVREDRMRCLRPRKGGKVVKRESKRAARRV</sequence>
<evidence type="ECO:0000313" key="2">
    <source>
        <dbReference type="EMBL" id="KAB2575950.1"/>
    </source>
</evidence>
<evidence type="ECO:0000313" key="3">
    <source>
        <dbReference type="Proteomes" id="UP000325902"/>
    </source>
</evidence>
<protein>
    <submittedName>
        <fullName evidence="2">Uncharacterized protein</fullName>
    </submittedName>
</protein>
<accession>A0A5N5DEP8</accession>
<gene>
    <name evidence="2" type="ORF">DBV05_g5463</name>
</gene>
<feature type="compositionally biased region" description="Low complexity" evidence="1">
    <location>
        <begin position="18"/>
        <end position="47"/>
    </location>
</feature>
<proteinExistence type="predicted"/>
<name>A0A5N5DEP8_9PEZI</name>
<comment type="caution">
    <text evidence="2">The sequence shown here is derived from an EMBL/GenBank/DDBJ whole genome shotgun (WGS) entry which is preliminary data.</text>
</comment>